<gene>
    <name evidence="1" type="ORF">I4F81_006444</name>
</gene>
<dbReference type="EMBL" id="CM020619">
    <property type="protein sequence ID" value="KAK1863891.1"/>
    <property type="molecule type" value="Genomic_DNA"/>
</dbReference>
<comment type="caution">
    <text evidence="1">The sequence shown here is derived from an EMBL/GenBank/DDBJ whole genome shotgun (WGS) entry which is preliminary data.</text>
</comment>
<keyword evidence="2" id="KW-1185">Reference proteome</keyword>
<proteinExistence type="predicted"/>
<protein>
    <submittedName>
        <fullName evidence="1">Uncharacterized protein</fullName>
    </submittedName>
</protein>
<dbReference type="Proteomes" id="UP000798662">
    <property type="component" value="Chromosome 2"/>
</dbReference>
<evidence type="ECO:0000313" key="2">
    <source>
        <dbReference type="Proteomes" id="UP000798662"/>
    </source>
</evidence>
<accession>A0ACC3C1Q3</accession>
<reference evidence="1" key="1">
    <citation type="submission" date="2019-11" db="EMBL/GenBank/DDBJ databases">
        <title>Nori genome reveals adaptations in red seaweeds to the harsh intertidal environment.</title>
        <authorList>
            <person name="Wang D."/>
            <person name="Mao Y."/>
        </authorList>
    </citation>
    <scope>NUCLEOTIDE SEQUENCE</scope>
    <source>
        <tissue evidence="1">Gametophyte</tissue>
    </source>
</reference>
<name>A0ACC3C1Q3_PYRYE</name>
<organism evidence="1 2">
    <name type="scientific">Pyropia yezoensis</name>
    <name type="common">Susabi-nori</name>
    <name type="synonym">Porphyra yezoensis</name>
    <dbReference type="NCBI Taxonomy" id="2788"/>
    <lineage>
        <taxon>Eukaryota</taxon>
        <taxon>Rhodophyta</taxon>
        <taxon>Bangiophyceae</taxon>
        <taxon>Bangiales</taxon>
        <taxon>Bangiaceae</taxon>
        <taxon>Pyropia</taxon>
    </lineage>
</organism>
<sequence>MASTGEAGATAGVDDRVASSSKRLSMLWSSPSSGAPAKSGADGVHGDCKTAEAAPDAPFLTSMTSAVSAPVSPRGGSIAAVDALVAGGEGQPRLVRISSCNRKLAFHRQLIANEDSGSGRSGSADLDESDDDGDRELDAGQRHLRFVRASSLLEDVFGRRSSTIGQSPAVTAVPVDAKDEGVAEDAAATVVEAPPPAAEAPALPSSSGEEAPALSRKASNLATLTRRSSRLGPRTQQVLAALHLGGRTAKAVRRDEVTRRSTALIPATPATPSSAVELADGALPSSVEATGQELLRKASGGRTKVLLVSAAAALRRVPSRRRPTAASGAAVGGSSAAASAVAPNSETARGLTSDSPPCSDALTGSSGRLTVDSTSSGSLNYSAWAPSTDASSRGSLLFEEDADARPNAARRVHSHRPSRFEMLSATSSPRYSYSWQDSGSDSDVDAPFVRRRHTMDSRPSAVEAGDSASGGTVAAGTAAAAFSAPAGAPNGPGLVCGAKGVLRGQAAKLNRSLARCRSASLTCAMVHP</sequence>
<evidence type="ECO:0000313" key="1">
    <source>
        <dbReference type="EMBL" id="KAK1863891.1"/>
    </source>
</evidence>